<proteinExistence type="predicted"/>
<evidence type="ECO:0000313" key="2">
    <source>
        <dbReference type="Proteomes" id="UP000287651"/>
    </source>
</evidence>
<name>A0A427B7F1_ENSVE</name>
<sequence>MSFLIQFVCEGRHERSFELYVCVEINELKGLSFSVFFVQLPCCCVGINSNEAYDFEMRAALHHSTGSWHVKIRACMRTKPHAACRWFASAGRGSVGAPRPVQLRSSMDRDGGLRILSNADGGGWSAVKDTEAIGHIRRRFQGSGALKRRSTHRRVGWSGRNRVSCRCWCPPLVTPLWTPVVRKERTQASKSSPFPGDYLGSPIRETRAYIKRLQPTIGSG</sequence>
<dbReference type="AlphaFoldDB" id="A0A427B7F1"/>
<dbReference type="EMBL" id="AMZH03000318">
    <property type="protein sequence ID" value="RRT84377.1"/>
    <property type="molecule type" value="Genomic_DNA"/>
</dbReference>
<dbReference type="Proteomes" id="UP000287651">
    <property type="component" value="Unassembled WGS sequence"/>
</dbReference>
<reference evidence="1 2" key="1">
    <citation type="journal article" date="2014" name="Agronomy (Basel)">
        <title>A Draft Genome Sequence for Ensete ventricosum, the Drought-Tolerant Tree Against Hunger.</title>
        <authorList>
            <person name="Harrison J."/>
            <person name="Moore K.A."/>
            <person name="Paszkiewicz K."/>
            <person name="Jones T."/>
            <person name="Grant M."/>
            <person name="Ambacheew D."/>
            <person name="Muzemil S."/>
            <person name="Studholme D.J."/>
        </authorList>
    </citation>
    <scope>NUCLEOTIDE SEQUENCE [LARGE SCALE GENOMIC DNA]</scope>
</reference>
<organism evidence="1 2">
    <name type="scientific">Ensete ventricosum</name>
    <name type="common">Abyssinian banana</name>
    <name type="synonym">Musa ensete</name>
    <dbReference type="NCBI Taxonomy" id="4639"/>
    <lineage>
        <taxon>Eukaryota</taxon>
        <taxon>Viridiplantae</taxon>
        <taxon>Streptophyta</taxon>
        <taxon>Embryophyta</taxon>
        <taxon>Tracheophyta</taxon>
        <taxon>Spermatophyta</taxon>
        <taxon>Magnoliopsida</taxon>
        <taxon>Liliopsida</taxon>
        <taxon>Zingiberales</taxon>
        <taxon>Musaceae</taxon>
        <taxon>Ensete</taxon>
    </lineage>
</organism>
<gene>
    <name evidence="1" type="ORF">B296_00003735</name>
</gene>
<evidence type="ECO:0000313" key="1">
    <source>
        <dbReference type="EMBL" id="RRT84377.1"/>
    </source>
</evidence>
<comment type="caution">
    <text evidence="1">The sequence shown here is derived from an EMBL/GenBank/DDBJ whole genome shotgun (WGS) entry which is preliminary data.</text>
</comment>
<protein>
    <submittedName>
        <fullName evidence="1">Uncharacterized protein</fullName>
    </submittedName>
</protein>
<accession>A0A427B7F1</accession>